<dbReference type="Proteomes" id="UP001589750">
    <property type="component" value="Unassembled WGS sequence"/>
</dbReference>
<accession>A0ABV5KFX7</accession>
<dbReference type="InterPro" id="IPR051785">
    <property type="entry name" value="MMCE/EMCE_epimerase"/>
</dbReference>
<dbReference type="PROSITE" id="PS51819">
    <property type="entry name" value="VOC"/>
    <property type="match status" value="1"/>
</dbReference>
<evidence type="ECO:0000256" key="1">
    <source>
        <dbReference type="ARBA" id="ARBA00022723"/>
    </source>
</evidence>
<dbReference type="RefSeq" id="WP_140009380.1">
    <property type="nucleotide sequence ID" value="NZ_JBHMDG010000037.1"/>
</dbReference>
<organism evidence="3 4">
    <name type="scientific">Nocardioides plantarum</name>
    <dbReference type="NCBI Taxonomy" id="29299"/>
    <lineage>
        <taxon>Bacteria</taxon>
        <taxon>Bacillati</taxon>
        <taxon>Actinomycetota</taxon>
        <taxon>Actinomycetes</taxon>
        <taxon>Propionibacteriales</taxon>
        <taxon>Nocardioidaceae</taxon>
        <taxon>Nocardioides</taxon>
    </lineage>
</organism>
<gene>
    <name evidence="3" type="ORF">ACFFRI_21605</name>
</gene>
<name>A0ABV5KFX7_9ACTN</name>
<protein>
    <submittedName>
        <fullName evidence="3">VOC family protein</fullName>
    </submittedName>
</protein>
<evidence type="ECO:0000259" key="2">
    <source>
        <dbReference type="PROSITE" id="PS51819"/>
    </source>
</evidence>
<dbReference type="PANTHER" id="PTHR43048:SF3">
    <property type="entry name" value="METHYLMALONYL-COA EPIMERASE, MITOCHONDRIAL"/>
    <property type="match status" value="1"/>
</dbReference>
<proteinExistence type="predicted"/>
<sequence>MTIRISHDHVGLSITPDDLDATIAWYSRTLGFRVEQQFEAHGTTYTFLVSGDVRIELMNGASERQVPTTDVFTSMDPARLHHVCLAVDDLDAAVAELADLGVELIGGPLEVPGAGQRIAFVADNLGNVIELTDPGNGRATSS</sequence>
<evidence type="ECO:0000313" key="4">
    <source>
        <dbReference type="Proteomes" id="UP001589750"/>
    </source>
</evidence>
<keyword evidence="1" id="KW-0479">Metal-binding</keyword>
<dbReference type="InterPro" id="IPR037523">
    <property type="entry name" value="VOC_core"/>
</dbReference>
<dbReference type="InterPro" id="IPR029068">
    <property type="entry name" value="Glyas_Bleomycin-R_OHBP_Dase"/>
</dbReference>
<dbReference type="EMBL" id="JBHMDG010000037">
    <property type="protein sequence ID" value="MFB9315655.1"/>
    <property type="molecule type" value="Genomic_DNA"/>
</dbReference>
<comment type="caution">
    <text evidence="3">The sequence shown here is derived from an EMBL/GenBank/DDBJ whole genome shotgun (WGS) entry which is preliminary data.</text>
</comment>
<dbReference type="Pfam" id="PF13669">
    <property type="entry name" value="Glyoxalase_4"/>
    <property type="match status" value="1"/>
</dbReference>
<evidence type="ECO:0000313" key="3">
    <source>
        <dbReference type="EMBL" id="MFB9315655.1"/>
    </source>
</evidence>
<feature type="domain" description="VOC" evidence="2">
    <location>
        <begin position="6"/>
        <end position="134"/>
    </location>
</feature>
<reference evidence="3 4" key="1">
    <citation type="submission" date="2024-09" db="EMBL/GenBank/DDBJ databases">
        <authorList>
            <person name="Sun Q."/>
            <person name="Mori K."/>
        </authorList>
    </citation>
    <scope>NUCLEOTIDE SEQUENCE [LARGE SCALE GENOMIC DNA]</scope>
    <source>
        <strain evidence="3 4">JCM 9626</strain>
    </source>
</reference>
<dbReference type="Gene3D" id="3.10.180.10">
    <property type="entry name" value="2,3-Dihydroxybiphenyl 1,2-Dioxygenase, domain 1"/>
    <property type="match status" value="1"/>
</dbReference>
<dbReference type="PANTHER" id="PTHR43048">
    <property type="entry name" value="METHYLMALONYL-COA EPIMERASE"/>
    <property type="match status" value="1"/>
</dbReference>
<dbReference type="SUPFAM" id="SSF54593">
    <property type="entry name" value="Glyoxalase/Bleomycin resistance protein/Dihydroxybiphenyl dioxygenase"/>
    <property type="match status" value="1"/>
</dbReference>
<keyword evidence="4" id="KW-1185">Reference proteome</keyword>